<evidence type="ECO:0000259" key="3">
    <source>
        <dbReference type="PROSITE" id="PS50930"/>
    </source>
</evidence>
<dbReference type="SMART" id="SM00448">
    <property type="entry name" value="REC"/>
    <property type="match status" value="1"/>
</dbReference>
<dbReference type="Proteomes" id="UP000708576">
    <property type="component" value="Unassembled WGS sequence"/>
</dbReference>
<accession>A0ABS5JXI7</accession>
<dbReference type="InterPro" id="IPR007492">
    <property type="entry name" value="LytTR_DNA-bd_dom"/>
</dbReference>
<comment type="caution">
    <text evidence="4">The sequence shown here is derived from an EMBL/GenBank/DDBJ whole genome shotgun (WGS) entry which is preliminary data.</text>
</comment>
<dbReference type="Pfam" id="PF00072">
    <property type="entry name" value="Response_reg"/>
    <property type="match status" value="1"/>
</dbReference>
<dbReference type="InterPro" id="IPR001789">
    <property type="entry name" value="Sig_transdc_resp-reg_receiver"/>
</dbReference>
<gene>
    <name evidence="4" type="ORF">KEM10_15030</name>
</gene>
<reference evidence="4 5" key="1">
    <citation type="journal article" date="2015" name="Int. J. Syst. Evol. Microbiol.">
        <title>Carboxylicivirga linearis sp. nov., isolated from a sea cucumber culture pond.</title>
        <authorList>
            <person name="Wang F.Q."/>
            <person name="Zhou Y.X."/>
            <person name="Lin X.Z."/>
            <person name="Chen G.J."/>
            <person name="Du Z.J."/>
        </authorList>
    </citation>
    <scope>NUCLEOTIDE SEQUENCE [LARGE SCALE GENOMIC DNA]</scope>
    <source>
        <strain evidence="4 5">FB218</strain>
    </source>
</reference>
<evidence type="ECO:0000256" key="1">
    <source>
        <dbReference type="PROSITE-ProRule" id="PRU00169"/>
    </source>
</evidence>
<proteinExistence type="predicted"/>
<dbReference type="InterPro" id="IPR011006">
    <property type="entry name" value="CheY-like_superfamily"/>
</dbReference>
<dbReference type="Gene3D" id="3.40.50.2300">
    <property type="match status" value="1"/>
</dbReference>
<feature type="modified residue" description="4-aspartylphosphate" evidence="1">
    <location>
        <position position="56"/>
    </location>
</feature>
<name>A0ABS5JXI7_9BACT</name>
<dbReference type="SMART" id="SM00850">
    <property type="entry name" value="LytTR"/>
    <property type="match status" value="1"/>
</dbReference>
<dbReference type="PANTHER" id="PTHR45526">
    <property type="entry name" value="TRANSCRIPTIONAL REGULATORY PROTEIN DPIA"/>
    <property type="match status" value="1"/>
</dbReference>
<organism evidence="4 5">
    <name type="scientific">Carboxylicivirga linearis</name>
    <dbReference type="NCBI Taxonomy" id="1628157"/>
    <lineage>
        <taxon>Bacteria</taxon>
        <taxon>Pseudomonadati</taxon>
        <taxon>Bacteroidota</taxon>
        <taxon>Bacteroidia</taxon>
        <taxon>Marinilabiliales</taxon>
        <taxon>Marinilabiliaceae</taxon>
        <taxon>Carboxylicivirga</taxon>
    </lineage>
</organism>
<sequence>MNKIKCIVVDDEPVAIRILEKHLSIFSEIEIIATFNLATDALNYMRENHVDLLFLDIKMPRMTGIEFLKSCKVQPAVILTTAYRNYAVEAYDLDVIDYLVKPISLERIGRAISRYHERHTSHKQDENHTSADQFIHIKSNKETVRLKVSTIQYIESMADYIIIYHDGGKIISRNRISQMEEELNKNLIRIHRRYLVPPSRIESITGNMIKINSKQLPIGRTYRHEVNKLLHLK</sequence>
<evidence type="ECO:0000313" key="5">
    <source>
        <dbReference type="Proteomes" id="UP000708576"/>
    </source>
</evidence>
<dbReference type="Pfam" id="PF04397">
    <property type="entry name" value="LytTR"/>
    <property type="match status" value="1"/>
</dbReference>
<evidence type="ECO:0000313" key="4">
    <source>
        <dbReference type="EMBL" id="MBS2099607.1"/>
    </source>
</evidence>
<feature type="domain" description="Response regulatory" evidence="2">
    <location>
        <begin position="5"/>
        <end position="116"/>
    </location>
</feature>
<dbReference type="EMBL" id="JAGUCO010000012">
    <property type="protein sequence ID" value="MBS2099607.1"/>
    <property type="molecule type" value="Genomic_DNA"/>
</dbReference>
<protein>
    <submittedName>
        <fullName evidence="4">Response regulator transcription factor</fullName>
    </submittedName>
</protein>
<feature type="domain" description="HTH LytTR-type" evidence="3">
    <location>
        <begin position="135"/>
        <end position="232"/>
    </location>
</feature>
<dbReference type="PROSITE" id="PS50930">
    <property type="entry name" value="HTH_LYTTR"/>
    <property type="match status" value="1"/>
</dbReference>
<dbReference type="SUPFAM" id="SSF52172">
    <property type="entry name" value="CheY-like"/>
    <property type="match status" value="1"/>
</dbReference>
<keyword evidence="1" id="KW-0597">Phosphoprotein</keyword>
<dbReference type="InterPro" id="IPR051271">
    <property type="entry name" value="2C-system_Tx_regulators"/>
</dbReference>
<dbReference type="Gene3D" id="2.40.50.1020">
    <property type="entry name" value="LytTr DNA-binding domain"/>
    <property type="match status" value="1"/>
</dbReference>
<dbReference type="RefSeq" id="WP_212216848.1">
    <property type="nucleotide sequence ID" value="NZ_JAGUCO010000012.1"/>
</dbReference>
<evidence type="ECO:0000259" key="2">
    <source>
        <dbReference type="PROSITE" id="PS50110"/>
    </source>
</evidence>
<keyword evidence="5" id="KW-1185">Reference proteome</keyword>
<dbReference type="PANTHER" id="PTHR45526:SF1">
    <property type="entry name" value="TRANSCRIPTIONAL REGULATORY PROTEIN DCUR-RELATED"/>
    <property type="match status" value="1"/>
</dbReference>
<dbReference type="PROSITE" id="PS50110">
    <property type="entry name" value="RESPONSE_REGULATORY"/>
    <property type="match status" value="1"/>
</dbReference>